<proteinExistence type="predicted"/>
<dbReference type="Gene3D" id="3.40.50.1820">
    <property type="entry name" value="alpha/beta hydrolase"/>
    <property type="match status" value="1"/>
</dbReference>
<evidence type="ECO:0000313" key="3">
    <source>
        <dbReference type="Proteomes" id="UP001344906"/>
    </source>
</evidence>
<dbReference type="InterPro" id="IPR029058">
    <property type="entry name" value="AB_hydrolase_fold"/>
</dbReference>
<dbReference type="Pfam" id="PF07859">
    <property type="entry name" value="Abhydrolase_3"/>
    <property type="match status" value="1"/>
</dbReference>
<dbReference type="Proteomes" id="UP001344906">
    <property type="component" value="Unassembled WGS sequence"/>
</dbReference>
<dbReference type="InterPro" id="IPR013094">
    <property type="entry name" value="AB_hydrolase_3"/>
</dbReference>
<evidence type="ECO:0000259" key="1">
    <source>
        <dbReference type="Pfam" id="PF07859"/>
    </source>
</evidence>
<evidence type="ECO:0000313" key="2">
    <source>
        <dbReference type="EMBL" id="GLV54419.1"/>
    </source>
</evidence>
<protein>
    <recommendedName>
        <fullName evidence="1">Alpha/beta hydrolase fold-3 domain-containing protein</fullName>
    </recommendedName>
</protein>
<accession>A0ABQ6FN27</accession>
<name>A0ABQ6FN27_9CHLR</name>
<keyword evidence="3" id="KW-1185">Reference proteome</keyword>
<dbReference type="EMBL" id="BSRI01000001">
    <property type="protein sequence ID" value="GLV54419.1"/>
    <property type="molecule type" value="Genomic_DNA"/>
</dbReference>
<organism evidence="2 3">
    <name type="scientific">Dictyobacter halimunensis</name>
    <dbReference type="NCBI Taxonomy" id="3026934"/>
    <lineage>
        <taxon>Bacteria</taxon>
        <taxon>Bacillati</taxon>
        <taxon>Chloroflexota</taxon>
        <taxon>Ktedonobacteria</taxon>
        <taxon>Ktedonobacterales</taxon>
        <taxon>Dictyobacteraceae</taxon>
        <taxon>Dictyobacter</taxon>
    </lineage>
</organism>
<gene>
    <name evidence="2" type="ORF">KDH_12660</name>
</gene>
<sequence length="59" mass="6700">MLPAYLCVDEADLLSDEDIEYATRLMQAGVPTELHTYPGAFHGFDRLSARLARTIHRNH</sequence>
<comment type="caution">
    <text evidence="2">The sequence shown here is derived from an EMBL/GenBank/DDBJ whole genome shotgun (WGS) entry which is preliminary data.</text>
</comment>
<feature type="domain" description="Alpha/beta hydrolase fold-3" evidence="1">
    <location>
        <begin position="3"/>
        <end position="44"/>
    </location>
</feature>
<reference evidence="2 3" key="1">
    <citation type="submission" date="2023-02" db="EMBL/GenBank/DDBJ databases">
        <title>Dictyobacter halimunensis sp. nov., a new member of the class Ktedonobacteria from forest soil in a geothermal area.</title>
        <authorList>
            <person name="Rachmania M.K."/>
            <person name="Ningsih F."/>
            <person name="Sakai Y."/>
            <person name="Yabe S."/>
            <person name="Yokota A."/>
            <person name="Sjamsuridzal W."/>
        </authorList>
    </citation>
    <scope>NUCLEOTIDE SEQUENCE [LARGE SCALE GENOMIC DNA]</scope>
    <source>
        <strain evidence="2 3">S3.2.2.5</strain>
    </source>
</reference>
<dbReference type="SUPFAM" id="SSF53474">
    <property type="entry name" value="alpha/beta-Hydrolases"/>
    <property type="match status" value="1"/>
</dbReference>